<keyword evidence="3" id="KW-0479">Metal-binding</keyword>
<evidence type="ECO:0000256" key="3">
    <source>
        <dbReference type="ARBA" id="ARBA00022723"/>
    </source>
</evidence>
<evidence type="ECO:0000313" key="7">
    <source>
        <dbReference type="Proteomes" id="UP000321379"/>
    </source>
</evidence>
<evidence type="ECO:0000256" key="1">
    <source>
        <dbReference type="ARBA" id="ARBA00004196"/>
    </source>
</evidence>
<evidence type="ECO:0000256" key="2">
    <source>
        <dbReference type="ARBA" id="ARBA00022448"/>
    </source>
</evidence>
<keyword evidence="2" id="KW-0813">Transport</keyword>
<dbReference type="AlphaFoldDB" id="A0A5C8ULN5"/>
<reference evidence="6 7" key="1">
    <citation type="submission" date="2019-08" db="EMBL/GenBank/DDBJ databases">
        <title>Bacterial whole genome sequence for Glaciihabitans sp. CHu50b-6-2.</title>
        <authorList>
            <person name="Jin L."/>
        </authorList>
    </citation>
    <scope>NUCLEOTIDE SEQUENCE [LARGE SCALE GENOMIC DNA]</scope>
    <source>
        <strain evidence="6 7">CHu50b-6-2</strain>
    </source>
</reference>
<organism evidence="6 7">
    <name type="scientific">Lacisediminihabitans profunda</name>
    <dbReference type="NCBI Taxonomy" id="2594790"/>
    <lineage>
        <taxon>Bacteria</taxon>
        <taxon>Bacillati</taxon>
        <taxon>Actinomycetota</taxon>
        <taxon>Actinomycetes</taxon>
        <taxon>Micrococcales</taxon>
        <taxon>Microbacteriaceae</taxon>
        <taxon>Lacisediminihabitans</taxon>
    </lineage>
</organism>
<keyword evidence="7" id="KW-1185">Reference proteome</keyword>
<dbReference type="GO" id="GO:0030001">
    <property type="term" value="P:metal ion transport"/>
    <property type="evidence" value="ECO:0007669"/>
    <property type="project" value="InterPro"/>
</dbReference>
<dbReference type="Gene3D" id="3.40.50.1980">
    <property type="entry name" value="Nitrogenase molybdenum iron protein domain"/>
    <property type="match status" value="2"/>
</dbReference>
<feature type="signal peptide" evidence="5">
    <location>
        <begin position="1"/>
        <end position="23"/>
    </location>
</feature>
<name>A0A5C8ULN5_9MICO</name>
<comment type="subcellular location">
    <subcellularLocation>
        <location evidence="1">Cell envelope</location>
    </subcellularLocation>
</comment>
<evidence type="ECO:0000256" key="5">
    <source>
        <dbReference type="SAM" id="SignalP"/>
    </source>
</evidence>
<dbReference type="SUPFAM" id="SSF53807">
    <property type="entry name" value="Helical backbone' metal receptor"/>
    <property type="match status" value="1"/>
</dbReference>
<proteinExistence type="predicted"/>
<dbReference type="PROSITE" id="PS51257">
    <property type="entry name" value="PROKAR_LIPOPROTEIN"/>
    <property type="match status" value="1"/>
</dbReference>
<comment type="caution">
    <text evidence="6">The sequence shown here is derived from an EMBL/GenBank/DDBJ whole genome shotgun (WGS) entry which is preliminary data.</text>
</comment>
<dbReference type="GO" id="GO:0046872">
    <property type="term" value="F:metal ion binding"/>
    <property type="evidence" value="ECO:0007669"/>
    <property type="project" value="UniProtKB-KW"/>
</dbReference>
<dbReference type="RefSeq" id="WP_147784264.1">
    <property type="nucleotide sequence ID" value="NZ_VRMG01000009.1"/>
</dbReference>
<dbReference type="Pfam" id="PF01297">
    <property type="entry name" value="ZnuA"/>
    <property type="match status" value="1"/>
</dbReference>
<dbReference type="Proteomes" id="UP000321379">
    <property type="component" value="Unassembled WGS sequence"/>
</dbReference>
<dbReference type="InterPro" id="IPR050492">
    <property type="entry name" value="Bact_metal-bind_prot9"/>
</dbReference>
<keyword evidence="4 5" id="KW-0732">Signal</keyword>
<dbReference type="EMBL" id="VRMG01000009">
    <property type="protein sequence ID" value="TXN29245.1"/>
    <property type="molecule type" value="Genomic_DNA"/>
</dbReference>
<dbReference type="GO" id="GO:0030313">
    <property type="term" value="C:cell envelope"/>
    <property type="evidence" value="ECO:0007669"/>
    <property type="project" value="UniProtKB-SubCell"/>
</dbReference>
<accession>A0A5C8ULN5</accession>
<dbReference type="PANTHER" id="PTHR42953:SF1">
    <property type="entry name" value="METAL-BINDING PROTEIN HI_0362-RELATED"/>
    <property type="match status" value="1"/>
</dbReference>
<evidence type="ECO:0000256" key="4">
    <source>
        <dbReference type="ARBA" id="ARBA00022729"/>
    </source>
</evidence>
<evidence type="ECO:0000313" key="6">
    <source>
        <dbReference type="EMBL" id="TXN29245.1"/>
    </source>
</evidence>
<sequence>MRAKFLLTAIGAAIAVVISGCSAPSPTATGGPVRVVASTNVYGDIAKQVGGDRVRVDSIIDNPAQDPHSFEAGAQVQLAISKANLVIENGGGYDDFVGTLLKGANNADATVLNATTISGYHQGGSFNEHLWYDFPTVKRVVAKLVSTLSSLDPAGAETFAANGTTLDKQLGVLEAGEASLKSSNQGAGVAITEPVPLYLLEASGLSNKTPAAFSEAIEQGTDVSPVVLRQTLALFTTHAVKLLAYNEQTSSAETEQVRTAAKRAGVAVVSFTETLPSGTSYLRWMTGNLAALKAALQ</sequence>
<feature type="chain" id="PRO_5039057566" evidence="5">
    <location>
        <begin position="24"/>
        <end position="297"/>
    </location>
</feature>
<protein>
    <submittedName>
        <fullName evidence="6">ABC transporter substrate-binding protein</fullName>
    </submittedName>
</protein>
<dbReference type="InterPro" id="IPR006127">
    <property type="entry name" value="ZnuA-like"/>
</dbReference>
<gene>
    <name evidence="6" type="ORF">FVP33_13775</name>
</gene>
<dbReference type="PANTHER" id="PTHR42953">
    <property type="entry name" value="HIGH-AFFINITY ZINC UPTAKE SYSTEM PROTEIN ZNUA-RELATED"/>
    <property type="match status" value="1"/>
</dbReference>